<feature type="transmembrane region" description="Helical" evidence="1">
    <location>
        <begin position="232"/>
        <end position="252"/>
    </location>
</feature>
<gene>
    <name evidence="3" type="ORF">IW261DRAFT_1677236</name>
</gene>
<feature type="transmembrane region" description="Helical" evidence="1">
    <location>
        <begin position="20"/>
        <end position="40"/>
    </location>
</feature>
<dbReference type="InterPro" id="IPR045339">
    <property type="entry name" value="DUF6534"/>
</dbReference>
<evidence type="ECO:0000256" key="1">
    <source>
        <dbReference type="SAM" id="Phobius"/>
    </source>
</evidence>
<evidence type="ECO:0000259" key="2">
    <source>
        <dbReference type="Pfam" id="PF20152"/>
    </source>
</evidence>
<dbReference type="Proteomes" id="UP001175227">
    <property type="component" value="Unassembled WGS sequence"/>
</dbReference>
<keyword evidence="4" id="KW-1185">Reference proteome</keyword>
<keyword evidence="1" id="KW-0812">Transmembrane</keyword>
<accession>A0AA39NN91</accession>
<dbReference type="PANTHER" id="PTHR40465:SF1">
    <property type="entry name" value="DUF6534 DOMAIN-CONTAINING PROTEIN"/>
    <property type="match status" value="1"/>
</dbReference>
<feature type="transmembrane region" description="Helical" evidence="1">
    <location>
        <begin position="163"/>
        <end position="186"/>
    </location>
</feature>
<dbReference type="EMBL" id="JAUEPR010000066">
    <property type="protein sequence ID" value="KAK0468789.1"/>
    <property type="molecule type" value="Genomic_DNA"/>
</dbReference>
<feature type="transmembrane region" description="Helical" evidence="1">
    <location>
        <begin position="52"/>
        <end position="72"/>
    </location>
</feature>
<organism evidence="3 4">
    <name type="scientific">Armillaria novae-zelandiae</name>
    <dbReference type="NCBI Taxonomy" id="153914"/>
    <lineage>
        <taxon>Eukaryota</taxon>
        <taxon>Fungi</taxon>
        <taxon>Dikarya</taxon>
        <taxon>Basidiomycota</taxon>
        <taxon>Agaricomycotina</taxon>
        <taxon>Agaricomycetes</taxon>
        <taxon>Agaricomycetidae</taxon>
        <taxon>Agaricales</taxon>
        <taxon>Marasmiineae</taxon>
        <taxon>Physalacriaceae</taxon>
        <taxon>Armillaria</taxon>
    </lineage>
</organism>
<feature type="transmembrane region" description="Helical" evidence="1">
    <location>
        <begin position="122"/>
        <end position="143"/>
    </location>
</feature>
<dbReference type="AlphaFoldDB" id="A0AA39NN91"/>
<evidence type="ECO:0000313" key="4">
    <source>
        <dbReference type="Proteomes" id="UP001175227"/>
    </source>
</evidence>
<dbReference type="PANTHER" id="PTHR40465">
    <property type="entry name" value="CHROMOSOME 1, WHOLE GENOME SHOTGUN SEQUENCE"/>
    <property type="match status" value="1"/>
</dbReference>
<feature type="transmembrane region" description="Helical" evidence="1">
    <location>
        <begin position="198"/>
        <end position="226"/>
    </location>
</feature>
<sequence length="329" mass="36391">MQPVPAGFPIGKLSGPGLVAYLLHWGLFGTLSVQLYLYYLAFPKDRKIIKSLVYGIYIIEFVETILFTHDAFAKLAYGFGDIEALTRMDFNWIAVPIMSAVIAFVGQVFYAYRIFILSKSRIVPLFVICVSLTSSVAAIITGAYCFPEENVTEINNRKMTIAVGIWCGASALCDIIIAVCMTYYLMHKNTGFRRTRILVSNLICLTIETGTMTAVVVLLNFILFLVFPHQTFYGATSIIIPKLYANAILMVLNSRIQIVGGRDTYSSSADMSITTTMLREITSQSNEGTQPGDRIQGQAPVVMITQDVFNDKIGQMKDEPQGSSISLSV</sequence>
<protein>
    <recommendedName>
        <fullName evidence="2">DUF6534 domain-containing protein</fullName>
    </recommendedName>
</protein>
<dbReference type="Pfam" id="PF20152">
    <property type="entry name" value="DUF6534"/>
    <property type="match status" value="1"/>
</dbReference>
<keyword evidence="1" id="KW-0472">Membrane</keyword>
<comment type="caution">
    <text evidence="3">The sequence shown here is derived from an EMBL/GenBank/DDBJ whole genome shotgun (WGS) entry which is preliminary data.</text>
</comment>
<reference evidence="3" key="1">
    <citation type="submission" date="2023-06" db="EMBL/GenBank/DDBJ databases">
        <authorList>
            <consortium name="Lawrence Berkeley National Laboratory"/>
            <person name="Ahrendt S."/>
            <person name="Sahu N."/>
            <person name="Indic B."/>
            <person name="Wong-Bajracharya J."/>
            <person name="Merenyi Z."/>
            <person name="Ke H.-M."/>
            <person name="Monk M."/>
            <person name="Kocsube S."/>
            <person name="Drula E."/>
            <person name="Lipzen A."/>
            <person name="Balint B."/>
            <person name="Henrissat B."/>
            <person name="Andreopoulos B."/>
            <person name="Martin F.M."/>
            <person name="Harder C.B."/>
            <person name="Rigling D."/>
            <person name="Ford K.L."/>
            <person name="Foster G.D."/>
            <person name="Pangilinan J."/>
            <person name="Papanicolaou A."/>
            <person name="Barry K."/>
            <person name="LaButti K."/>
            <person name="Viragh M."/>
            <person name="Koriabine M."/>
            <person name="Yan M."/>
            <person name="Riley R."/>
            <person name="Champramary S."/>
            <person name="Plett K.L."/>
            <person name="Tsai I.J."/>
            <person name="Slot J."/>
            <person name="Sipos G."/>
            <person name="Plett J."/>
            <person name="Nagy L.G."/>
            <person name="Grigoriev I.V."/>
        </authorList>
    </citation>
    <scope>NUCLEOTIDE SEQUENCE</scope>
    <source>
        <strain evidence="3">ICMP 16352</strain>
    </source>
</reference>
<evidence type="ECO:0000313" key="3">
    <source>
        <dbReference type="EMBL" id="KAK0468789.1"/>
    </source>
</evidence>
<feature type="domain" description="DUF6534" evidence="2">
    <location>
        <begin position="170"/>
        <end position="255"/>
    </location>
</feature>
<feature type="transmembrane region" description="Helical" evidence="1">
    <location>
        <begin position="92"/>
        <end position="110"/>
    </location>
</feature>
<keyword evidence="1" id="KW-1133">Transmembrane helix</keyword>
<proteinExistence type="predicted"/>
<name>A0AA39NN91_9AGAR</name>